<feature type="non-terminal residue" evidence="1">
    <location>
        <position position="1"/>
    </location>
</feature>
<accession>A0AAN8YVW3</accession>
<comment type="caution">
    <text evidence="1">The sequence shown here is derived from an EMBL/GenBank/DDBJ whole genome shotgun (WGS) entry which is preliminary data.</text>
</comment>
<dbReference type="EMBL" id="JBAMMX010000025">
    <property type="protein sequence ID" value="KAK6914971.1"/>
    <property type="molecule type" value="Genomic_DNA"/>
</dbReference>
<dbReference type="Proteomes" id="UP001370490">
    <property type="component" value="Unassembled WGS sequence"/>
</dbReference>
<dbReference type="AlphaFoldDB" id="A0AAN8YVW3"/>
<protein>
    <submittedName>
        <fullName evidence="1">Uncharacterized protein</fullName>
    </submittedName>
</protein>
<keyword evidence="2" id="KW-1185">Reference proteome</keyword>
<reference evidence="1 2" key="1">
    <citation type="submission" date="2023-12" db="EMBL/GenBank/DDBJ databases">
        <title>A high-quality genome assembly for Dillenia turbinata (Dilleniales).</title>
        <authorList>
            <person name="Chanderbali A."/>
        </authorList>
    </citation>
    <scope>NUCLEOTIDE SEQUENCE [LARGE SCALE GENOMIC DNA]</scope>
    <source>
        <strain evidence="1">LSX21</strain>
        <tissue evidence="1">Leaf</tissue>
    </source>
</reference>
<evidence type="ECO:0000313" key="1">
    <source>
        <dbReference type="EMBL" id="KAK6914971.1"/>
    </source>
</evidence>
<name>A0AAN8YVW3_9MAGN</name>
<proteinExistence type="predicted"/>
<gene>
    <name evidence="1" type="ORF">RJ641_020088</name>
</gene>
<evidence type="ECO:0000313" key="2">
    <source>
        <dbReference type="Proteomes" id="UP001370490"/>
    </source>
</evidence>
<organism evidence="1 2">
    <name type="scientific">Dillenia turbinata</name>
    <dbReference type="NCBI Taxonomy" id="194707"/>
    <lineage>
        <taxon>Eukaryota</taxon>
        <taxon>Viridiplantae</taxon>
        <taxon>Streptophyta</taxon>
        <taxon>Embryophyta</taxon>
        <taxon>Tracheophyta</taxon>
        <taxon>Spermatophyta</taxon>
        <taxon>Magnoliopsida</taxon>
        <taxon>eudicotyledons</taxon>
        <taxon>Gunneridae</taxon>
        <taxon>Pentapetalae</taxon>
        <taxon>Dilleniales</taxon>
        <taxon>Dilleniaceae</taxon>
        <taxon>Dillenia</taxon>
    </lineage>
</organism>
<sequence length="202" mass="22742">LTGLWKSFWMHAATLFSFFKEFHLCMRITRVHNESDVVLILIPYRQNRPLNDRRREIPPGHDMNVHFGDYTTDCPDVNIFVHVYPKIGEEVSQVPHVLSSGQIREASKINLSLNNEGIVESRFVPRADLPRGFSCCFSAPINQVIPPGNADQSALANVTLHDSSASTRLNMVLSILIGIRVMHGRVLPFLLIIQYGALPSLI</sequence>